<dbReference type="STRING" id="7395.A0A1A9V073"/>
<evidence type="ECO:0000256" key="6">
    <source>
        <dbReference type="SAM" id="Coils"/>
    </source>
</evidence>
<comment type="similarity">
    <text evidence="2">Belongs to the ODF2 family.</text>
</comment>
<name>A0A1A9V073_GLOAU</name>
<evidence type="ECO:0000256" key="7">
    <source>
        <dbReference type="SAM" id="MobiDB-lite"/>
    </source>
</evidence>
<proteinExistence type="inferred from homology"/>
<dbReference type="VEuPathDB" id="VectorBase:GAUT021494"/>
<keyword evidence="9" id="KW-1185">Reference proteome</keyword>
<keyword evidence="4 6" id="KW-0175">Coiled coil</keyword>
<dbReference type="EnsemblMetazoa" id="GAUT021494-RA">
    <property type="protein sequence ID" value="GAUT021494-PA"/>
    <property type="gene ID" value="GAUT021494"/>
</dbReference>
<dbReference type="PANTHER" id="PTHR23162:SF10">
    <property type="entry name" value="FI13205P"/>
    <property type="match status" value="1"/>
</dbReference>
<dbReference type="AlphaFoldDB" id="A0A1A9V073"/>
<evidence type="ECO:0000256" key="1">
    <source>
        <dbReference type="ARBA" id="ARBA00004300"/>
    </source>
</evidence>
<comment type="subcellular location">
    <subcellularLocation>
        <location evidence="1">Cytoplasm</location>
        <location evidence="1">Cytoskeleton</location>
        <location evidence="1">Microtubule organizing center</location>
        <location evidence="1">Centrosome</location>
    </subcellularLocation>
</comment>
<protein>
    <submittedName>
        <fullName evidence="8">Uncharacterized protein</fullName>
    </submittedName>
</protein>
<dbReference type="GO" id="GO:0005813">
    <property type="term" value="C:centrosome"/>
    <property type="evidence" value="ECO:0007669"/>
    <property type="project" value="UniProtKB-SubCell"/>
</dbReference>
<evidence type="ECO:0000256" key="5">
    <source>
        <dbReference type="ARBA" id="ARBA00023212"/>
    </source>
</evidence>
<keyword evidence="3" id="KW-0963">Cytoplasm</keyword>
<evidence type="ECO:0000313" key="9">
    <source>
        <dbReference type="Proteomes" id="UP000078200"/>
    </source>
</evidence>
<keyword evidence="5" id="KW-0206">Cytoskeleton</keyword>
<feature type="compositionally biased region" description="Basic and acidic residues" evidence="7">
    <location>
        <begin position="44"/>
        <end position="54"/>
    </location>
</feature>
<dbReference type="Proteomes" id="UP000078200">
    <property type="component" value="Unassembled WGS sequence"/>
</dbReference>
<accession>A0A1A9V073</accession>
<evidence type="ECO:0000256" key="2">
    <source>
        <dbReference type="ARBA" id="ARBA00009316"/>
    </source>
</evidence>
<dbReference type="GO" id="GO:1902017">
    <property type="term" value="P:regulation of cilium assembly"/>
    <property type="evidence" value="ECO:0007669"/>
    <property type="project" value="TreeGrafter"/>
</dbReference>
<evidence type="ECO:0000256" key="4">
    <source>
        <dbReference type="ARBA" id="ARBA00023054"/>
    </source>
</evidence>
<dbReference type="PANTHER" id="PTHR23162">
    <property type="entry name" value="OUTER DENSE FIBER OF SPERM TAILS 2"/>
    <property type="match status" value="1"/>
</dbReference>
<feature type="region of interest" description="Disordered" evidence="7">
    <location>
        <begin position="1"/>
        <end position="65"/>
    </location>
</feature>
<organism evidence="8 9">
    <name type="scientific">Glossina austeni</name>
    <name type="common">Savannah tsetse fly</name>
    <dbReference type="NCBI Taxonomy" id="7395"/>
    <lineage>
        <taxon>Eukaryota</taxon>
        <taxon>Metazoa</taxon>
        <taxon>Ecdysozoa</taxon>
        <taxon>Arthropoda</taxon>
        <taxon>Hexapoda</taxon>
        <taxon>Insecta</taxon>
        <taxon>Pterygota</taxon>
        <taxon>Neoptera</taxon>
        <taxon>Endopterygota</taxon>
        <taxon>Diptera</taxon>
        <taxon>Brachycera</taxon>
        <taxon>Muscomorpha</taxon>
        <taxon>Hippoboscoidea</taxon>
        <taxon>Glossinidae</taxon>
        <taxon>Glossina</taxon>
    </lineage>
</organism>
<feature type="compositionally biased region" description="Basic and acidic residues" evidence="7">
    <location>
        <begin position="1"/>
        <end position="12"/>
    </location>
</feature>
<feature type="coiled-coil region" evidence="6">
    <location>
        <begin position="456"/>
        <end position="646"/>
    </location>
</feature>
<evidence type="ECO:0000256" key="3">
    <source>
        <dbReference type="ARBA" id="ARBA00022490"/>
    </source>
</evidence>
<sequence length="699" mass="80415">MADAPAKEEKKGRVAGTEGTAGTVSAPDTEVEPASNLGEGTQDEGGKQKQKDDYTPLGSSDDQEKKRSYNEYKILVVEIKCQNEIIERVKKQIQNIACKKCITSCEKKDLISLQECLEQEMHKLRCLINKAMHLQNFGSRRHYREIPLVTTFDEDQMAPISYYCDTMQVKTSKKTPVKREHGTCCPSKKSSAKKLQSASYWKSVVSSDTSKEEKLWHCQANLGSQDTSSTPEENERKIRLCKKKNHACKNQTSKTFSSNQKRKICQTEMSFEKLKNKIFGMQETVEELKDEICRREVERKLSGPCPLHKKKRDVPSQPCSTGHIPSLTPYHAAFPLPGSAPCSMLCADPCPNTCTNEFQFLGHGPYHDDCHMVCEKTTLPPLEPCMPRKPRKEELFQKLQDNYVYLLTELRSECASIGASRQGIGDGSNAEENQLILLRACVNDYKEEQIEFKSLMKEQAAQLEDYRDKYIDAQQKVEEQNALIEKLNMNNKRVEKQINMELKAIKAKFQEKLNELLQYPKLLENEQIKLADVYKQKEDMENKLMVVCKQLKVLKAKLDNTAEDCRPQLQKCRQDLENVTRNYEDMRRQRDLFCEQLKVTREDLDTLRSESAKIIARTRERFDATKEQMQARMDRLEKDLAQCRATACLSVNDREVVIREMQGQLNTLSYSFDAAQKQIKTLRNHIAYMSNENCFSIKC</sequence>
<evidence type="ECO:0000313" key="8">
    <source>
        <dbReference type="EnsemblMetazoa" id="GAUT021494-PA"/>
    </source>
</evidence>
<reference evidence="8" key="1">
    <citation type="submission" date="2020-05" db="UniProtKB">
        <authorList>
            <consortium name="EnsemblMetazoa"/>
        </authorList>
    </citation>
    <scope>IDENTIFICATION</scope>
    <source>
        <strain evidence="8">TTRI</strain>
    </source>
</reference>
<dbReference type="InterPro" id="IPR026099">
    <property type="entry name" value="Odf2-rel"/>
</dbReference>